<evidence type="ECO:0000256" key="1">
    <source>
        <dbReference type="SAM" id="MobiDB-lite"/>
    </source>
</evidence>
<evidence type="ECO:0000313" key="3">
    <source>
        <dbReference type="Proteomes" id="UP001140949"/>
    </source>
</evidence>
<dbReference type="AlphaFoldDB" id="A0AAX6HR00"/>
<accession>A0AAX6HR00</accession>
<sequence length="194" mass="21803">MPPARTDPPCSARSSPPRPSAQPLLPRVRPLLPRGAVDRSFRTAPSTAPSARRRRPLPHLHHQNRRPTVPTRLANFGHLPKETRSCLRYGLFPTYRHLPVHFGASTTPSLLEPMLTSIQIQCQHPRSRLPSCAASPSLAMPPCQLDYLLLGTRTLLWTRILSCWTQAKFDEHLFPADYGVEGLVDDDFEVEPQP</sequence>
<reference evidence="2" key="2">
    <citation type="submission" date="2023-04" db="EMBL/GenBank/DDBJ databases">
        <authorList>
            <person name="Bruccoleri R.E."/>
            <person name="Oakeley E.J."/>
            <person name="Faust A.-M."/>
            <person name="Dessus-Babus S."/>
            <person name="Altorfer M."/>
            <person name="Burckhardt D."/>
            <person name="Oertli M."/>
            <person name="Naumann U."/>
            <person name="Petersen F."/>
            <person name="Wong J."/>
        </authorList>
    </citation>
    <scope>NUCLEOTIDE SEQUENCE</scope>
    <source>
        <strain evidence="2">GSM-AAB239-AS_SAM_17_03QT</strain>
        <tissue evidence="2">Leaf</tissue>
    </source>
</reference>
<feature type="compositionally biased region" description="Low complexity" evidence="1">
    <location>
        <begin position="8"/>
        <end position="34"/>
    </location>
</feature>
<name>A0AAX6HR00_IRIPA</name>
<protein>
    <submittedName>
        <fullName evidence="2">Pollen-specific leucine-rich repeat extensin-like protein 4</fullName>
    </submittedName>
</protein>
<dbReference type="EMBL" id="JANAVB010007399">
    <property type="protein sequence ID" value="KAJ6843091.1"/>
    <property type="molecule type" value="Genomic_DNA"/>
</dbReference>
<comment type="caution">
    <text evidence="2">The sequence shown here is derived from an EMBL/GenBank/DDBJ whole genome shotgun (WGS) entry which is preliminary data.</text>
</comment>
<gene>
    <name evidence="2" type="ORF">M6B38_300100</name>
</gene>
<proteinExistence type="predicted"/>
<dbReference type="Proteomes" id="UP001140949">
    <property type="component" value="Unassembled WGS sequence"/>
</dbReference>
<organism evidence="2 3">
    <name type="scientific">Iris pallida</name>
    <name type="common">Sweet iris</name>
    <dbReference type="NCBI Taxonomy" id="29817"/>
    <lineage>
        <taxon>Eukaryota</taxon>
        <taxon>Viridiplantae</taxon>
        <taxon>Streptophyta</taxon>
        <taxon>Embryophyta</taxon>
        <taxon>Tracheophyta</taxon>
        <taxon>Spermatophyta</taxon>
        <taxon>Magnoliopsida</taxon>
        <taxon>Liliopsida</taxon>
        <taxon>Asparagales</taxon>
        <taxon>Iridaceae</taxon>
        <taxon>Iridoideae</taxon>
        <taxon>Irideae</taxon>
        <taxon>Iris</taxon>
    </lineage>
</organism>
<reference evidence="2" key="1">
    <citation type="journal article" date="2023" name="GigaByte">
        <title>Genome assembly of the bearded iris, Iris pallida Lam.</title>
        <authorList>
            <person name="Bruccoleri R.E."/>
            <person name="Oakeley E.J."/>
            <person name="Faust A.M.E."/>
            <person name="Altorfer M."/>
            <person name="Dessus-Babus S."/>
            <person name="Burckhardt D."/>
            <person name="Oertli M."/>
            <person name="Naumann U."/>
            <person name="Petersen F."/>
            <person name="Wong J."/>
        </authorList>
    </citation>
    <scope>NUCLEOTIDE SEQUENCE</scope>
    <source>
        <strain evidence="2">GSM-AAB239-AS_SAM_17_03QT</strain>
    </source>
</reference>
<feature type="region of interest" description="Disordered" evidence="1">
    <location>
        <begin position="1"/>
        <end position="69"/>
    </location>
</feature>
<feature type="compositionally biased region" description="Basic residues" evidence="1">
    <location>
        <begin position="51"/>
        <end position="65"/>
    </location>
</feature>
<evidence type="ECO:0000313" key="2">
    <source>
        <dbReference type="EMBL" id="KAJ6843091.1"/>
    </source>
</evidence>
<keyword evidence="3" id="KW-1185">Reference proteome</keyword>